<dbReference type="RefSeq" id="XP_028154738.1">
    <property type="nucleotide sequence ID" value="XM_028298937.1"/>
</dbReference>
<proteinExistence type="predicted"/>
<dbReference type="AlphaFoldDB" id="A0A6P7HAN1"/>
<reference evidence="1" key="1">
    <citation type="submission" date="2025-08" db="UniProtKB">
        <authorList>
            <consortium name="RefSeq"/>
        </authorList>
    </citation>
    <scope>IDENTIFICATION</scope>
</reference>
<sequence length="172" mass="19755">MKNGLSKSGADNLQVTYDKMNSYISGLRLFETPMNELISKIEDCSRDAIKESKACLAKNQTYFPEFFLSYAKSKVKYMYDDKDLLSDSEIISCLNNVWRYTVKIEYDRCLTTVYQKTGISGNIPDSRQEFCRYYVSAAQCYPDTIKPYCSSTANISKFFSDYINTVKSACQD</sequence>
<dbReference type="InParanoid" id="A0A6P7HAN1"/>
<protein>
    <submittedName>
        <fullName evidence="1">Uncharacterized protein LOC114348357</fullName>
    </submittedName>
</protein>
<evidence type="ECO:0000313" key="1">
    <source>
        <dbReference type="RefSeq" id="XP_028154738.1"/>
    </source>
</evidence>
<accession>A0A6P7HAN1</accession>
<gene>
    <name evidence="1" type="primary">LOC114348357</name>
</gene>
<organism evidence="1">
    <name type="scientific">Diabrotica virgifera virgifera</name>
    <name type="common">western corn rootworm</name>
    <dbReference type="NCBI Taxonomy" id="50390"/>
    <lineage>
        <taxon>Eukaryota</taxon>
        <taxon>Metazoa</taxon>
        <taxon>Ecdysozoa</taxon>
        <taxon>Arthropoda</taxon>
        <taxon>Hexapoda</taxon>
        <taxon>Insecta</taxon>
        <taxon>Pterygota</taxon>
        <taxon>Neoptera</taxon>
        <taxon>Endopterygota</taxon>
        <taxon>Coleoptera</taxon>
        <taxon>Polyphaga</taxon>
        <taxon>Cucujiformia</taxon>
        <taxon>Chrysomeloidea</taxon>
        <taxon>Chrysomelidae</taxon>
        <taxon>Galerucinae</taxon>
        <taxon>Diabroticina</taxon>
        <taxon>Diabroticites</taxon>
        <taxon>Diabrotica</taxon>
    </lineage>
</organism>
<name>A0A6P7HAN1_DIAVI</name>